<evidence type="ECO:0008006" key="3">
    <source>
        <dbReference type="Google" id="ProtNLM"/>
    </source>
</evidence>
<dbReference type="InterPro" id="IPR009003">
    <property type="entry name" value="Peptidase_S1_PA"/>
</dbReference>
<protein>
    <recommendedName>
        <fullName evidence="3">Serine protease</fullName>
    </recommendedName>
</protein>
<dbReference type="InterPro" id="IPR043504">
    <property type="entry name" value="Peptidase_S1_PA_chymotrypsin"/>
</dbReference>
<accession>A0ABT2ZC98</accession>
<dbReference type="EMBL" id="JAOWKY010000001">
    <property type="protein sequence ID" value="MCV2868381.1"/>
    <property type="molecule type" value="Genomic_DNA"/>
</dbReference>
<gene>
    <name evidence="1" type="ORF">OEW28_07040</name>
</gene>
<dbReference type="Gene3D" id="2.40.10.10">
    <property type="entry name" value="Trypsin-like serine proteases"/>
    <property type="match status" value="1"/>
</dbReference>
<comment type="caution">
    <text evidence="1">The sequence shown here is derived from an EMBL/GenBank/DDBJ whole genome shotgun (WGS) entry which is preliminary data.</text>
</comment>
<dbReference type="SUPFAM" id="SSF50494">
    <property type="entry name" value="Trypsin-like serine proteases"/>
    <property type="match status" value="1"/>
</dbReference>
<evidence type="ECO:0000313" key="2">
    <source>
        <dbReference type="Proteomes" id="UP001652542"/>
    </source>
</evidence>
<name>A0ABT2ZC98_9RHOB</name>
<dbReference type="RefSeq" id="WP_263733995.1">
    <property type="nucleotide sequence ID" value="NZ_JAOWKY010000001.1"/>
</dbReference>
<sequence>MSAEEVYARAAPSVVEVFSLTIARFRVADRVLPSFGSGFYLADGMVATNQHVVADAQTVIVHDEQGA</sequence>
<keyword evidence="2" id="KW-1185">Reference proteome</keyword>
<proteinExistence type="predicted"/>
<reference evidence="1 2" key="1">
    <citation type="submission" date="2022-10" db="EMBL/GenBank/DDBJ databases">
        <title>Defluviimonas sp. nov., isolated from ocean surface water.</title>
        <authorList>
            <person name="He W."/>
            <person name="Wang L."/>
            <person name="Zhang D.-F."/>
        </authorList>
    </citation>
    <scope>NUCLEOTIDE SEQUENCE [LARGE SCALE GENOMIC DNA]</scope>
    <source>
        <strain evidence="1 2">WL0002</strain>
    </source>
</reference>
<evidence type="ECO:0000313" key="1">
    <source>
        <dbReference type="EMBL" id="MCV2868381.1"/>
    </source>
</evidence>
<dbReference type="Proteomes" id="UP001652542">
    <property type="component" value="Unassembled WGS sequence"/>
</dbReference>
<organism evidence="1 2">
    <name type="scientific">Albidovulum marisflavi</name>
    <dbReference type="NCBI Taxonomy" id="2984159"/>
    <lineage>
        <taxon>Bacteria</taxon>
        <taxon>Pseudomonadati</taxon>
        <taxon>Pseudomonadota</taxon>
        <taxon>Alphaproteobacteria</taxon>
        <taxon>Rhodobacterales</taxon>
        <taxon>Paracoccaceae</taxon>
        <taxon>Albidovulum</taxon>
    </lineage>
</organism>